<sequence>MAFCRNHIMEYPCYGILTKMPFLRVLELPFARRAKVCNLEWGYCYSTMALCPPGKKSCSDVIRASWNEEKDEFLVSQLQIQSDRGKRADSGFKKEAWRSVTTAFNEQFAVVYLPAQLKSRLDTVRKGCVLCVLFK</sequence>
<accession>A0A0H5QVT6</accession>
<reference evidence="2" key="1">
    <citation type="submission" date="2015-04" db="EMBL/GenBank/DDBJ databases">
        <title>The genome sequence of the plant pathogenic Rhizarian Plasmodiophora brassicae reveals insights in its biotrophic life cycle and the origin of chitin synthesis.</title>
        <authorList>
            <person name="Schwelm A."/>
            <person name="Fogelqvist J."/>
            <person name="Knaust A."/>
            <person name="Julke S."/>
            <person name="Lilja T."/>
            <person name="Dhandapani V."/>
            <person name="Bonilla-Rosso G."/>
            <person name="Karlsson M."/>
            <person name="Shevchenko A."/>
            <person name="Choi S.R."/>
            <person name="Kim H.G."/>
            <person name="Park J.Y."/>
            <person name="Lim Y.P."/>
            <person name="Ludwig-Muller J."/>
            <person name="Dixelius C."/>
        </authorList>
    </citation>
    <scope>NUCLEOTIDE SEQUENCE</scope>
    <source>
        <tissue evidence="2">Potato root galls</tissue>
    </source>
</reference>
<name>A0A0H5QVT6_9EUKA</name>
<evidence type="ECO:0000313" key="2">
    <source>
        <dbReference type="EMBL" id="CRZ05842.1"/>
    </source>
</evidence>
<proteinExistence type="predicted"/>
<feature type="domain" description="Myb/SANT-like" evidence="1">
    <location>
        <begin position="65"/>
        <end position="126"/>
    </location>
</feature>
<dbReference type="PANTHER" id="PTHR46929">
    <property type="entry name" value="EXPRESSED PROTEIN"/>
    <property type="match status" value="1"/>
</dbReference>
<dbReference type="AlphaFoldDB" id="A0A0H5QVT6"/>
<protein>
    <recommendedName>
        <fullName evidence="1">Myb/SANT-like domain-containing protein</fullName>
    </recommendedName>
</protein>
<dbReference type="EMBL" id="HACM01005400">
    <property type="protein sequence ID" value="CRZ05842.1"/>
    <property type="molecule type" value="Transcribed_RNA"/>
</dbReference>
<dbReference type="Pfam" id="PF12776">
    <property type="entry name" value="Myb_DNA-bind_3"/>
    <property type="match status" value="1"/>
</dbReference>
<organism evidence="2">
    <name type="scientific">Spongospora subterranea</name>
    <dbReference type="NCBI Taxonomy" id="70186"/>
    <lineage>
        <taxon>Eukaryota</taxon>
        <taxon>Sar</taxon>
        <taxon>Rhizaria</taxon>
        <taxon>Endomyxa</taxon>
        <taxon>Phytomyxea</taxon>
        <taxon>Plasmodiophorida</taxon>
        <taxon>Plasmodiophoridae</taxon>
        <taxon>Spongospora</taxon>
    </lineage>
</organism>
<dbReference type="EMBL" id="HACM01005392">
    <property type="protein sequence ID" value="CRZ05834.1"/>
    <property type="molecule type" value="Transcribed_RNA"/>
</dbReference>
<dbReference type="InterPro" id="IPR024752">
    <property type="entry name" value="Myb/SANT-like_dom"/>
</dbReference>
<dbReference type="PANTHER" id="PTHR46929:SF3">
    <property type="entry name" value="MYB_SANT-LIKE DOMAIN-CONTAINING PROTEIN"/>
    <property type="match status" value="1"/>
</dbReference>
<evidence type="ECO:0000259" key="1">
    <source>
        <dbReference type="Pfam" id="PF12776"/>
    </source>
</evidence>